<dbReference type="InterPro" id="IPR002347">
    <property type="entry name" value="SDR_fam"/>
</dbReference>
<dbReference type="GO" id="GO:0016491">
    <property type="term" value="F:oxidoreductase activity"/>
    <property type="evidence" value="ECO:0007669"/>
    <property type="project" value="UniProtKB-KW"/>
</dbReference>
<dbReference type="RefSeq" id="XP_024743232.1">
    <property type="nucleotide sequence ID" value="XM_024884468.1"/>
</dbReference>
<dbReference type="PANTHER" id="PTHR24320:SF282">
    <property type="entry name" value="WW DOMAIN-CONTAINING OXIDOREDUCTASE"/>
    <property type="match status" value="1"/>
</dbReference>
<organism evidence="5 6">
    <name type="scientific">Hyaloscypha bicolor E</name>
    <dbReference type="NCBI Taxonomy" id="1095630"/>
    <lineage>
        <taxon>Eukaryota</taxon>
        <taxon>Fungi</taxon>
        <taxon>Dikarya</taxon>
        <taxon>Ascomycota</taxon>
        <taxon>Pezizomycotina</taxon>
        <taxon>Leotiomycetes</taxon>
        <taxon>Helotiales</taxon>
        <taxon>Hyaloscyphaceae</taxon>
        <taxon>Hyaloscypha</taxon>
        <taxon>Hyaloscypha bicolor</taxon>
    </lineage>
</organism>
<comment type="similarity">
    <text evidence="1 4">Belongs to the short-chain dehydrogenases/reductases (SDR) family.</text>
</comment>
<dbReference type="SUPFAM" id="SSF51735">
    <property type="entry name" value="NAD(P)-binding Rossmann-fold domains"/>
    <property type="match status" value="1"/>
</dbReference>
<dbReference type="PRINTS" id="PR00081">
    <property type="entry name" value="GDHRDH"/>
</dbReference>
<dbReference type="STRING" id="1095630.A0A2J6TTN0"/>
<dbReference type="InterPro" id="IPR036291">
    <property type="entry name" value="NAD(P)-bd_dom_sf"/>
</dbReference>
<dbReference type="FunCoup" id="A0A2J6TTN0">
    <property type="interactions" value="276"/>
</dbReference>
<dbReference type="GeneID" id="36592545"/>
<dbReference type="OrthoDB" id="191139at2759"/>
<protein>
    <submittedName>
        <fullName evidence="5">NAD(P)-binding protein</fullName>
    </submittedName>
</protein>
<reference evidence="5 6" key="1">
    <citation type="submission" date="2016-04" db="EMBL/GenBank/DDBJ databases">
        <title>A degradative enzymes factory behind the ericoid mycorrhizal symbiosis.</title>
        <authorList>
            <consortium name="DOE Joint Genome Institute"/>
            <person name="Martino E."/>
            <person name="Morin E."/>
            <person name="Grelet G."/>
            <person name="Kuo A."/>
            <person name="Kohler A."/>
            <person name="Daghino S."/>
            <person name="Barry K."/>
            <person name="Choi C."/>
            <person name="Cichocki N."/>
            <person name="Clum A."/>
            <person name="Copeland A."/>
            <person name="Hainaut M."/>
            <person name="Haridas S."/>
            <person name="Labutti K."/>
            <person name="Lindquist E."/>
            <person name="Lipzen A."/>
            <person name="Khouja H.-R."/>
            <person name="Murat C."/>
            <person name="Ohm R."/>
            <person name="Olson A."/>
            <person name="Spatafora J."/>
            <person name="Veneault-Fourrey C."/>
            <person name="Henrissat B."/>
            <person name="Grigoriev I."/>
            <person name="Martin F."/>
            <person name="Perotto S."/>
        </authorList>
    </citation>
    <scope>NUCLEOTIDE SEQUENCE [LARGE SCALE GENOMIC DNA]</scope>
    <source>
        <strain evidence="5 6">E</strain>
    </source>
</reference>
<dbReference type="EMBL" id="KZ613745">
    <property type="protein sequence ID" value="PMD66328.1"/>
    <property type="molecule type" value="Genomic_DNA"/>
</dbReference>
<gene>
    <name evidence="5" type="ORF">K444DRAFT_640187</name>
</gene>
<proteinExistence type="inferred from homology"/>
<dbReference type="Gene3D" id="3.40.50.720">
    <property type="entry name" value="NAD(P)-binding Rossmann-like Domain"/>
    <property type="match status" value="1"/>
</dbReference>
<evidence type="ECO:0000256" key="4">
    <source>
        <dbReference type="RuleBase" id="RU000363"/>
    </source>
</evidence>
<evidence type="ECO:0000313" key="5">
    <source>
        <dbReference type="EMBL" id="PMD66328.1"/>
    </source>
</evidence>
<dbReference type="InParanoid" id="A0A2J6TTN0"/>
<dbReference type="PRINTS" id="PR00080">
    <property type="entry name" value="SDRFAMILY"/>
</dbReference>
<evidence type="ECO:0000256" key="1">
    <source>
        <dbReference type="ARBA" id="ARBA00006484"/>
    </source>
</evidence>
<evidence type="ECO:0000256" key="3">
    <source>
        <dbReference type="ARBA" id="ARBA00023002"/>
    </source>
</evidence>
<sequence length="312" mass="34069">MGSSKGVSFNPSRDIPDLSGKVILVTGGNSGLGEESILQLAKHKPAKIFMGARSEAKANEAINKIRKIIQDANIVFLEMDLASFASVKKATQQVLATTDRLDILMNNAGIMATPAAVTTDGYEIQFGTNHMGHALLNKLLLPLLEKTAAEPNSDVRIVTLSSVAHTMAPKEGVVFSEVTSPMESTSSWTRYGQSKLANIYFTAQMAKLYPKIKSVSVHPGVVSTNLAVSGPSQTYKLLRPLFYFLNRYLFTSVGKGALNQLWAATGKREDIKQGGFYYPVGVEYKASLLVTDTEFAGHLWEFTERELQDHGY</sequence>
<evidence type="ECO:0000256" key="2">
    <source>
        <dbReference type="ARBA" id="ARBA00022857"/>
    </source>
</evidence>
<accession>A0A2J6TTN0</accession>
<keyword evidence="2" id="KW-0521">NADP</keyword>
<keyword evidence="3" id="KW-0560">Oxidoreductase</keyword>
<evidence type="ECO:0000313" key="6">
    <source>
        <dbReference type="Proteomes" id="UP000235371"/>
    </source>
</evidence>
<dbReference type="AlphaFoldDB" id="A0A2J6TTN0"/>
<dbReference type="Pfam" id="PF00106">
    <property type="entry name" value="adh_short"/>
    <property type="match status" value="1"/>
</dbReference>
<keyword evidence="6" id="KW-1185">Reference proteome</keyword>
<name>A0A2J6TTN0_9HELO</name>
<dbReference type="PANTHER" id="PTHR24320">
    <property type="entry name" value="RETINOL DEHYDROGENASE"/>
    <property type="match status" value="1"/>
</dbReference>
<dbReference type="Proteomes" id="UP000235371">
    <property type="component" value="Unassembled WGS sequence"/>
</dbReference>